<keyword evidence="3" id="KW-1185">Reference proteome</keyword>
<sequence length="193" mass="21484">MEIIAMKKQLKMLQNEVLLRGKSLSQENHNVGDDKADIFEGSGGKASGFDEVTKDNGDKLHDDIDMSKVSQASGEKAVNKEQVKQDFTPFDHKTSFNDGTVNYDGSSYGTAEFVGTVPTTEPIEAQCNSVGVYAMKLYTTLNNVDCLYWSNINEPRLYRFSTNGSLMQHEMWDGVTKCDGKAMPEYTTVRLVI</sequence>
<protein>
    <submittedName>
        <fullName evidence="2">Uncharacterized protein</fullName>
    </submittedName>
</protein>
<accession>A0A4D6MXN6</accession>
<dbReference type="EMBL" id="CP039353">
    <property type="protein sequence ID" value="QCE06193.1"/>
    <property type="molecule type" value="Genomic_DNA"/>
</dbReference>
<evidence type="ECO:0000256" key="1">
    <source>
        <dbReference type="SAM" id="MobiDB-lite"/>
    </source>
</evidence>
<evidence type="ECO:0000313" key="2">
    <source>
        <dbReference type="EMBL" id="QCE06193.1"/>
    </source>
</evidence>
<proteinExistence type="predicted"/>
<feature type="region of interest" description="Disordered" evidence="1">
    <location>
        <begin position="29"/>
        <end position="62"/>
    </location>
</feature>
<feature type="compositionally biased region" description="Basic and acidic residues" evidence="1">
    <location>
        <begin position="51"/>
        <end position="62"/>
    </location>
</feature>
<evidence type="ECO:0000313" key="3">
    <source>
        <dbReference type="Proteomes" id="UP000501690"/>
    </source>
</evidence>
<reference evidence="2 3" key="1">
    <citation type="submission" date="2019-04" db="EMBL/GenBank/DDBJ databases">
        <title>An improved genome assembly and genetic linkage map for asparagus bean, Vigna unguiculata ssp. sesquipedialis.</title>
        <authorList>
            <person name="Xia Q."/>
            <person name="Zhang R."/>
            <person name="Dong Y."/>
        </authorList>
    </citation>
    <scope>NUCLEOTIDE SEQUENCE [LARGE SCALE GENOMIC DNA]</scope>
    <source>
        <tissue evidence="2">Leaf</tissue>
    </source>
</reference>
<name>A0A4D6MXN6_VIGUN</name>
<dbReference type="Proteomes" id="UP000501690">
    <property type="component" value="Linkage Group LG9"/>
</dbReference>
<gene>
    <name evidence="2" type="ORF">DEO72_LG9g1204</name>
</gene>
<dbReference type="AlphaFoldDB" id="A0A4D6MXN6"/>
<organism evidence="2 3">
    <name type="scientific">Vigna unguiculata</name>
    <name type="common">Cowpea</name>
    <dbReference type="NCBI Taxonomy" id="3917"/>
    <lineage>
        <taxon>Eukaryota</taxon>
        <taxon>Viridiplantae</taxon>
        <taxon>Streptophyta</taxon>
        <taxon>Embryophyta</taxon>
        <taxon>Tracheophyta</taxon>
        <taxon>Spermatophyta</taxon>
        <taxon>Magnoliopsida</taxon>
        <taxon>eudicotyledons</taxon>
        <taxon>Gunneridae</taxon>
        <taxon>Pentapetalae</taxon>
        <taxon>rosids</taxon>
        <taxon>fabids</taxon>
        <taxon>Fabales</taxon>
        <taxon>Fabaceae</taxon>
        <taxon>Papilionoideae</taxon>
        <taxon>50 kb inversion clade</taxon>
        <taxon>NPAAA clade</taxon>
        <taxon>indigoferoid/millettioid clade</taxon>
        <taxon>Phaseoleae</taxon>
        <taxon>Vigna</taxon>
    </lineage>
</organism>